<evidence type="ECO:0000313" key="6">
    <source>
        <dbReference type="Proteomes" id="UP000717585"/>
    </source>
</evidence>
<dbReference type="SUPFAM" id="SSF144232">
    <property type="entry name" value="HIT/MYND zinc finger-like"/>
    <property type="match status" value="1"/>
</dbReference>
<dbReference type="EMBL" id="JAHDYR010000001">
    <property type="protein sequence ID" value="KAG9397578.1"/>
    <property type="molecule type" value="Genomic_DNA"/>
</dbReference>
<dbReference type="Gene3D" id="1.25.40.10">
    <property type="entry name" value="Tetratricopeptide repeat domain"/>
    <property type="match status" value="2"/>
</dbReference>
<dbReference type="Pfam" id="PF01753">
    <property type="entry name" value="zf-MYND"/>
    <property type="match status" value="1"/>
</dbReference>
<protein>
    <submittedName>
        <fullName evidence="5">MYND finger</fullName>
    </submittedName>
</protein>
<evidence type="ECO:0000259" key="4">
    <source>
        <dbReference type="Pfam" id="PF01753"/>
    </source>
</evidence>
<dbReference type="GO" id="GO:0008270">
    <property type="term" value="F:zinc ion binding"/>
    <property type="evidence" value="ECO:0007669"/>
    <property type="project" value="UniProtKB-KW"/>
</dbReference>
<evidence type="ECO:0000256" key="3">
    <source>
        <dbReference type="ARBA" id="ARBA00022833"/>
    </source>
</evidence>
<dbReference type="PANTHER" id="PTHR46533:SF1">
    <property type="entry name" value="ZINC FINGER MYND DOMAIN-CONTAINING PROTEIN 12"/>
    <property type="match status" value="1"/>
</dbReference>
<dbReference type="AlphaFoldDB" id="A0A8J6B840"/>
<sequence>MLLNSLAAPKGVKYHCELCGKQATLMCPNCRTVCYCTEAHRDIDEVSIHKKICGLIQELQSEKEVFGSAQQRQQHQERMNMLRKRIVDIGVEQATAALSRQEYQRAIPAALQALKYQKELDSNDRSIVTPYLLLGEAHTGLGKLQRAEEFLSFAKWVLISCEETGESRSQAIIALRGRLHRQFGKLFLFQDRFGEAEAEFAADAYYSGLATGPESPEAAQCYFHMGNLFYLRKQRQVAFQFYDKIVEIWQSYLRDLVVAGTLTGHETPGFASETKEMFMKLETVYNQNCGQNHSSTGFLQLTIALFMCTLGQEHVSDALDRVGQAHDIFLQSFGQDHPATRDAANLRVALTQSQV</sequence>
<dbReference type="OrthoDB" id="674604at2759"/>
<keyword evidence="6" id="KW-1185">Reference proteome</keyword>
<proteinExistence type="predicted"/>
<keyword evidence="1" id="KW-0479">Metal-binding</keyword>
<evidence type="ECO:0000256" key="2">
    <source>
        <dbReference type="ARBA" id="ARBA00022771"/>
    </source>
</evidence>
<dbReference type="SUPFAM" id="SSF48452">
    <property type="entry name" value="TPR-like"/>
    <property type="match status" value="1"/>
</dbReference>
<evidence type="ECO:0000313" key="5">
    <source>
        <dbReference type="EMBL" id="KAG9397578.1"/>
    </source>
</evidence>
<gene>
    <name evidence="5" type="ORF">J8273_0708</name>
</gene>
<reference evidence="5" key="1">
    <citation type="submission" date="2021-05" db="EMBL/GenBank/DDBJ databases">
        <title>A free-living protist that lacks canonical eukaryotic 1 DNA replication and segregation systems.</title>
        <authorList>
            <person name="Salas-Leiva D.E."/>
            <person name="Tromer E.C."/>
            <person name="Curtis B.A."/>
            <person name="Jerlstrom-Hultqvist J."/>
            <person name="Kolisko M."/>
            <person name="Yi Z."/>
            <person name="Salas-Leiva J.S."/>
            <person name="Gallot-Lavallee L."/>
            <person name="Kops G.J.P.L."/>
            <person name="Archibald J.M."/>
            <person name="Simpson A.G.B."/>
            <person name="Roger A.J."/>
        </authorList>
    </citation>
    <scope>NUCLEOTIDE SEQUENCE</scope>
    <source>
        <strain evidence="5">BICM</strain>
    </source>
</reference>
<dbReference type="InterPro" id="IPR053248">
    <property type="entry name" value="Zinc_finger_MYND_domain"/>
</dbReference>
<dbReference type="PANTHER" id="PTHR46533">
    <property type="entry name" value="ZINC FINGER MYND DOMAIN-CONTAINING PROTEIN 12"/>
    <property type="match status" value="1"/>
</dbReference>
<dbReference type="InterPro" id="IPR002893">
    <property type="entry name" value="Znf_MYND"/>
</dbReference>
<evidence type="ECO:0000256" key="1">
    <source>
        <dbReference type="ARBA" id="ARBA00022723"/>
    </source>
</evidence>
<dbReference type="Proteomes" id="UP000717585">
    <property type="component" value="Unassembled WGS sequence"/>
</dbReference>
<accession>A0A8J6B840</accession>
<organism evidence="5 6">
    <name type="scientific">Carpediemonas membranifera</name>
    <dbReference type="NCBI Taxonomy" id="201153"/>
    <lineage>
        <taxon>Eukaryota</taxon>
        <taxon>Metamonada</taxon>
        <taxon>Carpediemonas-like organisms</taxon>
        <taxon>Carpediemonas</taxon>
    </lineage>
</organism>
<dbReference type="Gene3D" id="6.10.140.2220">
    <property type="match status" value="1"/>
</dbReference>
<keyword evidence="2" id="KW-0863">Zinc-finger</keyword>
<dbReference type="InterPro" id="IPR011990">
    <property type="entry name" value="TPR-like_helical_dom_sf"/>
</dbReference>
<comment type="caution">
    <text evidence="5">The sequence shown here is derived from an EMBL/GenBank/DDBJ whole genome shotgun (WGS) entry which is preliminary data.</text>
</comment>
<keyword evidence="3" id="KW-0862">Zinc</keyword>
<name>A0A8J6B840_9EUKA</name>
<feature type="domain" description="MYND-type" evidence="4">
    <location>
        <begin position="16"/>
        <end position="53"/>
    </location>
</feature>